<reference evidence="7" key="1">
    <citation type="thesis" date="2021" institute="BYU ScholarsArchive" country="Provo, UT, USA">
        <title>Applications of and Algorithms for Genome Assembly and Genomic Analyses with an Emphasis on Marine Teleosts.</title>
        <authorList>
            <person name="Pickett B.D."/>
        </authorList>
    </citation>
    <scope>NUCLEOTIDE SEQUENCE</scope>
    <source>
        <strain evidence="7">HI-2016</strain>
    </source>
</reference>
<evidence type="ECO:0000256" key="4">
    <source>
        <dbReference type="ARBA" id="ARBA00023163"/>
    </source>
</evidence>
<sequence>MSERDPGSFHLQVSFTLNEELTTIDSIGEKSALVRAPREHPFTMQTVGGQTLAVFTETSSDMDVSVWSVFLGCFVCLTNAWLRVKRGLSEAIPVMIADQKTNLTAAGQVSPSSPSLPHGFELGYLPTPKKPLSAPLLRVHQRNVKNRLRMSETIMRFSGLKREQSVSHPQGSSSRNQSQHLKSTTVSHQK</sequence>
<dbReference type="Proteomes" id="UP000824540">
    <property type="component" value="Unassembled WGS sequence"/>
</dbReference>
<dbReference type="GO" id="GO:0005634">
    <property type="term" value="C:nucleus"/>
    <property type="evidence" value="ECO:0007669"/>
    <property type="project" value="UniProtKB-SubCell"/>
</dbReference>
<name>A0A8T2P8P9_9TELE</name>
<keyword evidence="4" id="KW-0804">Transcription</keyword>
<dbReference type="GO" id="GO:0003677">
    <property type="term" value="F:DNA binding"/>
    <property type="evidence" value="ECO:0007669"/>
    <property type="project" value="UniProtKB-KW"/>
</dbReference>
<evidence type="ECO:0000256" key="5">
    <source>
        <dbReference type="ARBA" id="ARBA00023242"/>
    </source>
</evidence>
<dbReference type="GO" id="GO:0006367">
    <property type="term" value="P:transcription initiation at RNA polymerase II promoter"/>
    <property type="evidence" value="ECO:0007669"/>
    <property type="project" value="InterPro"/>
</dbReference>
<evidence type="ECO:0000256" key="3">
    <source>
        <dbReference type="ARBA" id="ARBA00023125"/>
    </source>
</evidence>
<dbReference type="SUPFAM" id="SSF50916">
    <property type="entry name" value="Rap30/74 interaction domains"/>
    <property type="match status" value="1"/>
</dbReference>
<evidence type="ECO:0000256" key="6">
    <source>
        <dbReference type="SAM" id="MobiDB-lite"/>
    </source>
</evidence>
<proteinExistence type="predicted"/>
<evidence type="ECO:0000313" key="8">
    <source>
        <dbReference type="Proteomes" id="UP000824540"/>
    </source>
</evidence>
<gene>
    <name evidence="7" type="ORF">JZ751_029311</name>
</gene>
<evidence type="ECO:0000256" key="2">
    <source>
        <dbReference type="ARBA" id="ARBA00023015"/>
    </source>
</evidence>
<keyword evidence="8" id="KW-1185">Reference proteome</keyword>
<dbReference type="EMBL" id="JAFBMS010000010">
    <property type="protein sequence ID" value="KAG9348994.1"/>
    <property type="molecule type" value="Genomic_DNA"/>
</dbReference>
<keyword evidence="5" id="KW-0539">Nucleus</keyword>
<dbReference type="InterPro" id="IPR011039">
    <property type="entry name" value="TFIIF_interaction"/>
</dbReference>
<protein>
    <submittedName>
        <fullName evidence="7">Uncharacterized protein</fullName>
    </submittedName>
</protein>
<keyword evidence="2" id="KW-0805">Transcription regulation</keyword>
<comment type="subcellular location">
    <subcellularLocation>
        <location evidence="1">Nucleus</location>
    </subcellularLocation>
</comment>
<organism evidence="7 8">
    <name type="scientific">Albula glossodonta</name>
    <name type="common">roundjaw bonefish</name>
    <dbReference type="NCBI Taxonomy" id="121402"/>
    <lineage>
        <taxon>Eukaryota</taxon>
        <taxon>Metazoa</taxon>
        <taxon>Chordata</taxon>
        <taxon>Craniata</taxon>
        <taxon>Vertebrata</taxon>
        <taxon>Euteleostomi</taxon>
        <taxon>Actinopterygii</taxon>
        <taxon>Neopterygii</taxon>
        <taxon>Teleostei</taxon>
        <taxon>Albuliformes</taxon>
        <taxon>Albulidae</taxon>
        <taxon>Albula</taxon>
    </lineage>
</organism>
<evidence type="ECO:0000256" key="1">
    <source>
        <dbReference type="ARBA" id="ARBA00004123"/>
    </source>
</evidence>
<dbReference type="OrthoDB" id="26094at2759"/>
<evidence type="ECO:0000313" key="7">
    <source>
        <dbReference type="EMBL" id="KAG9348994.1"/>
    </source>
</evidence>
<comment type="caution">
    <text evidence="7">The sequence shown here is derived from an EMBL/GenBank/DDBJ whole genome shotgun (WGS) entry which is preliminary data.</text>
</comment>
<accession>A0A8T2P8P9</accession>
<feature type="compositionally biased region" description="Polar residues" evidence="6">
    <location>
        <begin position="166"/>
        <end position="190"/>
    </location>
</feature>
<keyword evidence="3" id="KW-0238">DNA-binding</keyword>
<dbReference type="AlphaFoldDB" id="A0A8T2P8P9"/>
<feature type="region of interest" description="Disordered" evidence="6">
    <location>
        <begin position="159"/>
        <end position="190"/>
    </location>
</feature>